<comment type="catalytic activity">
    <reaction evidence="1">
        <text>(2R)-2-phosphoglycerate = (2R)-3-phosphoglycerate</text>
        <dbReference type="Rhea" id="RHEA:15901"/>
        <dbReference type="ChEBI" id="CHEBI:58272"/>
        <dbReference type="ChEBI" id="CHEBI:58289"/>
        <dbReference type="EC" id="5.4.2.12"/>
    </reaction>
</comment>
<comment type="pathway">
    <text evidence="3">Carbohydrate degradation.</text>
</comment>
<comment type="similarity">
    <text evidence="4">Belongs to the BPG-independent phosphoglycerate mutase family. A-PGAM subfamily.</text>
</comment>
<evidence type="ECO:0000313" key="7">
    <source>
        <dbReference type="EMBL" id="EGG18347.1"/>
    </source>
</evidence>
<dbReference type="KEGG" id="dfa:DFA_03841"/>
<sequence length="455" mass="49938">MSQQQQQQKKNKMVFVMVDGLGDTSIPKYNRQTTLEKANTNVMDLMAKSGVSGAMDPVEPGYACGSDTAHLSILGYDPRTYYRGRGAFESMGAGLDMNPGDIAFKSNFATLDTKTGIVIQRRADRNFEHLGPTLCDHLTGIKLPSFPEYRVDVKYATEHRCGVRVRGPLLSDAISSTDPLKDNLPLLEAKPLNETTEAKITAKVTNELSNEIQKALENHPINIDRREKGLAAANVVLLRGCGVRVQAPTFNELYDMNAFMIAPTCIIAGLGMSVGVDVVEAPGGTGDYHTNLQSKADTLVNTIVDEQDSTKKSYQFGFLHIKAVDDAGHDKNEDLKVSFLERIDKMLESIIVRLAQAERDGNGHYSICVTGDHSTPVLSGDHSSEPVPFVITKPILVDQLLKSKDESNSKYQFSLTDSVDTFSEIECIKGALGRFPGSQVMKIIPQYMNQNVTKQ</sequence>
<dbReference type="InterPro" id="IPR004456">
    <property type="entry name" value="Pglycerate_mutase_ApgM"/>
</dbReference>
<dbReference type="Proteomes" id="UP000007797">
    <property type="component" value="Unassembled WGS sequence"/>
</dbReference>
<dbReference type="EMBL" id="GL883018">
    <property type="protein sequence ID" value="EGG18347.1"/>
    <property type="molecule type" value="Genomic_DNA"/>
</dbReference>
<organism evidence="7 8">
    <name type="scientific">Cavenderia fasciculata</name>
    <name type="common">Slime mold</name>
    <name type="synonym">Dictyostelium fasciculatum</name>
    <dbReference type="NCBI Taxonomy" id="261658"/>
    <lineage>
        <taxon>Eukaryota</taxon>
        <taxon>Amoebozoa</taxon>
        <taxon>Evosea</taxon>
        <taxon>Eumycetozoa</taxon>
        <taxon>Dictyostelia</taxon>
        <taxon>Acytosteliales</taxon>
        <taxon>Cavenderiaceae</taxon>
        <taxon>Cavenderia</taxon>
    </lineage>
</organism>
<reference evidence="8" key="1">
    <citation type="journal article" date="2011" name="Genome Res.">
        <title>Phylogeny-wide analysis of social amoeba genomes highlights ancient origins for complex intercellular communication.</title>
        <authorList>
            <person name="Heidel A.J."/>
            <person name="Lawal H.M."/>
            <person name="Felder M."/>
            <person name="Schilde C."/>
            <person name="Helps N.R."/>
            <person name="Tunggal B."/>
            <person name="Rivero F."/>
            <person name="John U."/>
            <person name="Schleicher M."/>
            <person name="Eichinger L."/>
            <person name="Platzer M."/>
            <person name="Noegel A.A."/>
            <person name="Schaap P."/>
            <person name="Gloeckner G."/>
        </authorList>
    </citation>
    <scope>NUCLEOTIDE SEQUENCE [LARGE SCALE GENOMIC DNA]</scope>
    <source>
        <strain evidence="8">SH3</strain>
    </source>
</reference>
<proteinExistence type="inferred from homology"/>
<dbReference type="AlphaFoldDB" id="F4Q0J6"/>
<dbReference type="RefSeq" id="XP_004366251.1">
    <property type="nucleotide sequence ID" value="XM_004366194.1"/>
</dbReference>
<dbReference type="GO" id="GO:0006096">
    <property type="term" value="P:glycolytic process"/>
    <property type="evidence" value="ECO:0007669"/>
    <property type="project" value="UniProtKB-KW"/>
</dbReference>
<dbReference type="InterPro" id="IPR006124">
    <property type="entry name" value="Metalloenzyme"/>
</dbReference>
<dbReference type="Gene3D" id="3.40.720.10">
    <property type="entry name" value="Alkaline Phosphatase, subunit A"/>
    <property type="match status" value="2"/>
</dbReference>
<keyword evidence="8" id="KW-1185">Reference proteome</keyword>
<keyword evidence="5" id="KW-0324">Glycolysis</keyword>
<dbReference type="SUPFAM" id="SSF53649">
    <property type="entry name" value="Alkaline phosphatase-like"/>
    <property type="match status" value="1"/>
</dbReference>
<dbReference type="Pfam" id="PF10143">
    <property type="entry name" value="PhosphMutase"/>
    <property type="match status" value="1"/>
</dbReference>
<dbReference type="PIRSF" id="PIRSF006392">
    <property type="entry name" value="IPGAM_arch"/>
    <property type="match status" value="1"/>
</dbReference>
<comment type="function">
    <text evidence="2">Catalyzes the interconversion of 2-phosphoglycerate and 3-phosphoglycerate.</text>
</comment>
<evidence type="ECO:0000256" key="4">
    <source>
        <dbReference type="ARBA" id="ARBA00005524"/>
    </source>
</evidence>
<dbReference type="GeneID" id="14870580"/>
<dbReference type="OMA" id="IAFRCNF"/>
<dbReference type="Pfam" id="PF01676">
    <property type="entry name" value="Metalloenzyme"/>
    <property type="match status" value="1"/>
</dbReference>
<dbReference type="CDD" id="cd16011">
    <property type="entry name" value="iPGM_like"/>
    <property type="match status" value="1"/>
</dbReference>
<dbReference type="GO" id="GO:0004619">
    <property type="term" value="F:phosphoglycerate mutase activity"/>
    <property type="evidence" value="ECO:0007669"/>
    <property type="project" value="UniProtKB-EC"/>
</dbReference>
<dbReference type="GO" id="GO:0046872">
    <property type="term" value="F:metal ion binding"/>
    <property type="evidence" value="ECO:0007669"/>
    <property type="project" value="InterPro"/>
</dbReference>
<evidence type="ECO:0000313" key="8">
    <source>
        <dbReference type="Proteomes" id="UP000007797"/>
    </source>
</evidence>
<evidence type="ECO:0000256" key="3">
    <source>
        <dbReference type="ARBA" id="ARBA00004921"/>
    </source>
</evidence>
<evidence type="ECO:0000259" key="6">
    <source>
        <dbReference type="Pfam" id="PF01676"/>
    </source>
</evidence>
<dbReference type="InterPro" id="IPR017850">
    <property type="entry name" value="Alkaline_phosphatase_core_sf"/>
</dbReference>
<dbReference type="OrthoDB" id="113620at2759"/>
<gene>
    <name evidence="7" type="ORF">DFA_03841</name>
</gene>
<evidence type="ECO:0000256" key="2">
    <source>
        <dbReference type="ARBA" id="ARBA00002315"/>
    </source>
</evidence>
<feature type="domain" description="Metalloenzyme" evidence="6">
    <location>
        <begin position="12"/>
        <end position="397"/>
    </location>
</feature>
<protein>
    <submittedName>
        <fullName evidence="7">Phosphonopyruvate decarboxylase-like protein</fullName>
    </submittedName>
</protein>
<dbReference type="PANTHER" id="PTHR31209:SF0">
    <property type="entry name" value="METALLOENZYME DOMAIN-CONTAINING PROTEIN"/>
    <property type="match status" value="1"/>
</dbReference>
<name>F4Q0J6_CACFS</name>
<accession>F4Q0J6</accession>
<dbReference type="STRING" id="1054147.F4Q0J6"/>
<dbReference type="PANTHER" id="PTHR31209">
    <property type="entry name" value="COFACTOR-INDEPENDENT PHOSPHOGLYCERATE MUTASE"/>
    <property type="match status" value="1"/>
</dbReference>
<dbReference type="NCBIfam" id="TIGR00306">
    <property type="entry name" value="apgM"/>
    <property type="match status" value="1"/>
</dbReference>
<evidence type="ECO:0000256" key="5">
    <source>
        <dbReference type="ARBA" id="ARBA00023152"/>
    </source>
</evidence>
<evidence type="ECO:0000256" key="1">
    <source>
        <dbReference type="ARBA" id="ARBA00000370"/>
    </source>
</evidence>